<comment type="similarity">
    <text evidence="1">Belongs to the methyltransferase superfamily. L-isoaspartyl/D-aspartyl protein methyltransferase family.</text>
</comment>
<reference evidence="4" key="1">
    <citation type="submission" date="2021-01" db="EMBL/GenBank/DDBJ databases">
        <authorList>
            <person name="Corre E."/>
            <person name="Pelletier E."/>
            <person name="Niang G."/>
            <person name="Scheremetjew M."/>
            <person name="Finn R."/>
            <person name="Kale V."/>
            <person name="Holt S."/>
            <person name="Cochrane G."/>
            <person name="Meng A."/>
            <person name="Brown T."/>
            <person name="Cohen L."/>
        </authorList>
    </citation>
    <scope>NUCLEOTIDE SEQUENCE</scope>
    <source>
        <strain evidence="4">Pop2</strain>
    </source>
</reference>
<organism evidence="4">
    <name type="scientific">Ditylum brightwellii</name>
    <dbReference type="NCBI Taxonomy" id="49249"/>
    <lineage>
        <taxon>Eukaryota</taxon>
        <taxon>Sar</taxon>
        <taxon>Stramenopiles</taxon>
        <taxon>Ochrophyta</taxon>
        <taxon>Bacillariophyta</taxon>
        <taxon>Mediophyceae</taxon>
        <taxon>Lithodesmiophycidae</taxon>
        <taxon>Lithodesmiales</taxon>
        <taxon>Lithodesmiaceae</taxon>
        <taxon>Ditylum</taxon>
    </lineage>
</organism>
<accession>A0A7S1VX10</accession>
<evidence type="ECO:0008006" key="5">
    <source>
        <dbReference type="Google" id="ProtNLM"/>
    </source>
</evidence>
<dbReference type="InterPro" id="IPR000682">
    <property type="entry name" value="PCMT"/>
</dbReference>
<dbReference type="AlphaFoldDB" id="A0A7S1VX10"/>
<dbReference type="SUPFAM" id="SSF53335">
    <property type="entry name" value="S-adenosyl-L-methionine-dependent methyltransferases"/>
    <property type="match status" value="1"/>
</dbReference>
<feature type="compositionally biased region" description="Acidic residues" evidence="3">
    <location>
        <begin position="492"/>
        <end position="504"/>
    </location>
</feature>
<evidence type="ECO:0000256" key="2">
    <source>
        <dbReference type="SAM" id="Coils"/>
    </source>
</evidence>
<evidence type="ECO:0000313" key="4">
    <source>
        <dbReference type="EMBL" id="CAD9313895.1"/>
    </source>
</evidence>
<feature type="compositionally biased region" description="Polar residues" evidence="3">
    <location>
        <begin position="538"/>
        <end position="554"/>
    </location>
</feature>
<feature type="coiled-coil region" evidence="2">
    <location>
        <begin position="371"/>
        <end position="400"/>
    </location>
</feature>
<dbReference type="EMBL" id="HBGN01000486">
    <property type="protein sequence ID" value="CAD9313895.1"/>
    <property type="molecule type" value="Transcribed_RNA"/>
</dbReference>
<sequence>MAWRSSGTTNAEMVDKLKRFGVISSDAIESGFRKVDRKFFVPKGNEDMAHLDQPLKEGNVHISAPHIYGSALEALELIPNSPLSFLNVGSGTGYLSCIVAEVLGPRSLNYGVEVHEDVVEHSRASIEKWKNAREKQITGGKRLSPTSAQAIKRAINDAAPHIEIIHGNGLQISASSGESVVGFDRIYIGAAVERENLPKITKLLSPGGVLVGPVDDELVKVVRIGRRADGESSQSMNDVDDNIGSNQAMMAGNELFDIDHRWNSGEFTTQVLSGVRFAPLVAGPVTKTIIPARVWDPSTHRHFPEAFHKASMEVFMCCNSPYTQPLPRPKKPEERINLAAMLPRVLWMEILSFTHRKWFEREETETEFLRKRFHEEQANAAKAQQARLEAEARCLVAERERDVYRLLARRWQSRVQVLLQQQRQLASSSGISPSSPAVAATVGAESVASLDMLITGEERAAIFGLGAMLRDVADDDHSSSENDLIIQQQEEHGEEMDEDEDESESISPNVTNDEQQLIDILHENGDDSDDDEEIEFHSLQSQDDSPSAAATSVSKGGHREMDNDSIIMGDSDDFEEQHIVTNSISVHHRQNQPRTVSMSIDDL</sequence>
<dbReference type="InterPro" id="IPR029063">
    <property type="entry name" value="SAM-dependent_MTases_sf"/>
</dbReference>
<name>A0A7S1VX10_9STRA</name>
<proteinExistence type="inferred from homology"/>
<dbReference type="CDD" id="cd02440">
    <property type="entry name" value="AdoMet_MTases"/>
    <property type="match status" value="1"/>
</dbReference>
<feature type="region of interest" description="Disordered" evidence="3">
    <location>
        <begin position="490"/>
        <end position="569"/>
    </location>
</feature>
<gene>
    <name evidence="4" type="ORF">DBRI1063_LOCUS301</name>
</gene>
<protein>
    <recommendedName>
        <fullName evidence="5">Protein-L-isoaspartate O-methyltransferase</fullName>
    </recommendedName>
</protein>
<keyword evidence="2" id="KW-0175">Coiled coil</keyword>
<dbReference type="GO" id="GO:0005737">
    <property type="term" value="C:cytoplasm"/>
    <property type="evidence" value="ECO:0007669"/>
    <property type="project" value="TreeGrafter"/>
</dbReference>
<evidence type="ECO:0000256" key="1">
    <source>
        <dbReference type="ARBA" id="ARBA00005369"/>
    </source>
</evidence>
<evidence type="ECO:0000256" key="3">
    <source>
        <dbReference type="SAM" id="MobiDB-lite"/>
    </source>
</evidence>
<dbReference type="PANTHER" id="PTHR11579">
    <property type="entry name" value="PROTEIN-L-ISOASPARTATE O-METHYLTRANSFERASE"/>
    <property type="match status" value="1"/>
</dbReference>
<dbReference type="GO" id="GO:0004719">
    <property type="term" value="F:protein-L-isoaspartate (D-aspartate) O-methyltransferase activity"/>
    <property type="evidence" value="ECO:0007669"/>
    <property type="project" value="InterPro"/>
</dbReference>
<dbReference type="PANTHER" id="PTHR11579:SF9">
    <property type="entry name" value="PROTEIN-L-ISOASPARTATE O-METHYLTRANSFERASE"/>
    <property type="match status" value="1"/>
</dbReference>
<dbReference type="Gene3D" id="3.40.50.150">
    <property type="entry name" value="Vaccinia Virus protein VP39"/>
    <property type="match status" value="1"/>
</dbReference>
<dbReference type="Pfam" id="PF01135">
    <property type="entry name" value="PCMT"/>
    <property type="match status" value="1"/>
</dbReference>